<keyword evidence="1" id="KW-1133">Transmembrane helix</keyword>
<evidence type="ECO:0000313" key="2">
    <source>
        <dbReference type="EMBL" id="KAF5677017.1"/>
    </source>
</evidence>
<keyword evidence="3" id="KW-1185">Reference proteome</keyword>
<evidence type="ECO:0000256" key="1">
    <source>
        <dbReference type="SAM" id="Phobius"/>
    </source>
</evidence>
<comment type="caution">
    <text evidence="2">The sequence shown here is derived from an EMBL/GenBank/DDBJ whole genome shotgun (WGS) entry which is preliminary data.</text>
</comment>
<dbReference type="Gene3D" id="3.40.50.300">
    <property type="entry name" value="P-loop containing nucleotide triphosphate hydrolases"/>
    <property type="match status" value="1"/>
</dbReference>
<name>A0A8H5TZA5_FUSHE</name>
<dbReference type="InterPro" id="IPR040632">
    <property type="entry name" value="Sulfotransfer_4"/>
</dbReference>
<dbReference type="InterPro" id="IPR027417">
    <property type="entry name" value="P-loop_NTPase"/>
</dbReference>
<evidence type="ECO:0000313" key="3">
    <source>
        <dbReference type="Proteomes" id="UP000567885"/>
    </source>
</evidence>
<feature type="transmembrane region" description="Helical" evidence="1">
    <location>
        <begin position="264"/>
        <end position="283"/>
    </location>
</feature>
<dbReference type="Pfam" id="PF17784">
    <property type="entry name" value="Sulfotransfer_4"/>
    <property type="match status" value="1"/>
</dbReference>
<organism evidence="2 3">
    <name type="scientific">Fusarium heterosporum</name>
    <dbReference type="NCBI Taxonomy" id="42747"/>
    <lineage>
        <taxon>Eukaryota</taxon>
        <taxon>Fungi</taxon>
        <taxon>Dikarya</taxon>
        <taxon>Ascomycota</taxon>
        <taxon>Pezizomycotina</taxon>
        <taxon>Sordariomycetes</taxon>
        <taxon>Hypocreomycetidae</taxon>
        <taxon>Hypocreales</taxon>
        <taxon>Nectriaceae</taxon>
        <taxon>Fusarium</taxon>
        <taxon>Fusarium heterosporum species complex</taxon>
    </lineage>
</organism>
<dbReference type="OrthoDB" id="408152at2759"/>
<protein>
    <submittedName>
        <fullName evidence="2">Uncharacterized protein</fullName>
    </submittedName>
</protein>
<dbReference type="SUPFAM" id="SSF52540">
    <property type="entry name" value="P-loop containing nucleoside triphosphate hydrolases"/>
    <property type="match status" value="1"/>
</dbReference>
<dbReference type="PANTHER" id="PTHR36978:SF4">
    <property type="entry name" value="P-LOOP CONTAINING NUCLEOSIDE TRIPHOSPHATE HYDROLASE PROTEIN"/>
    <property type="match status" value="1"/>
</dbReference>
<reference evidence="2 3" key="1">
    <citation type="submission" date="2020-05" db="EMBL/GenBank/DDBJ databases">
        <title>Identification and distribution of gene clusters putatively required for synthesis of sphingolipid metabolism inhibitors in phylogenetically diverse species of the filamentous fungus Fusarium.</title>
        <authorList>
            <person name="Kim H.-S."/>
            <person name="Busman M."/>
            <person name="Brown D.W."/>
            <person name="Divon H."/>
            <person name="Uhlig S."/>
            <person name="Proctor R.H."/>
        </authorList>
    </citation>
    <scope>NUCLEOTIDE SEQUENCE [LARGE SCALE GENOMIC DNA]</scope>
    <source>
        <strain evidence="2 3">NRRL 20693</strain>
    </source>
</reference>
<accession>A0A8H5TZA5</accession>
<dbReference type="EMBL" id="JAAGWQ010000027">
    <property type="protein sequence ID" value="KAF5677017.1"/>
    <property type="molecule type" value="Genomic_DNA"/>
</dbReference>
<sequence length="300" mass="34417">MPEARRNGEATLQESIDHAKAHENYNIKPHPITGRLVDAYPDSRTKPMRVLCLVQPQKSAITILEALKQLGYTPYHLSIAIENPQTNMDLWHEALDAKFYGKGKPWGREEFDKILGSYDAVVNTPAVYFVEELLVAYPEAKVIVTERDADSWLRSVESKNGHILQWPFWNTLPRQYCTLSGPFYKLSEKAVPAASQDQRELVRKLVPTERMLEFRIQHGWEPLCKFLGVEIPSRDFPRLDDSKQFALACSLMWWVRFARMVGKASFMSAVTGVIASMVAMWRVKYAVKVVTMLKPLAEFR</sequence>
<keyword evidence="1" id="KW-0472">Membrane</keyword>
<dbReference type="PANTHER" id="PTHR36978">
    <property type="entry name" value="P-LOOP CONTAINING NUCLEOTIDE TRIPHOSPHATE HYDROLASE"/>
    <property type="match status" value="1"/>
</dbReference>
<gene>
    <name evidence="2" type="ORF">FHETE_1919</name>
</gene>
<proteinExistence type="predicted"/>
<keyword evidence="1" id="KW-0812">Transmembrane</keyword>
<dbReference type="AlphaFoldDB" id="A0A8H5TZA5"/>
<dbReference type="Proteomes" id="UP000567885">
    <property type="component" value="Unassembled WGS sequence"/>
</dbReference>